<protein>
    <submittedName>
        <fullName evidence="2">Uncharacterized protein</fullName>
    </submittedName>
</protein>
<gene>
    <name evidence="2" type="ORF">WR25_02232</name>
</gene>
<evidence type="ECO:0000313" key="3">
    <source>
        <dbReference type="Proteomes" id="UP000218231"/>
    </source>
</evidence>
<keyword evidence="3" id="KW-1185">Reference proteome</keyword>
<proteinExistence type="predicted"/>
<dbReference type="STRING" id="2018661.A0A2A2LMY1"/>
<organism evidence="2 3">
    <name type="scientific">Diploscapter pachys</name>
    <dbReference type="NCBI Taxonomy" id="2018661"/>
    <lineage>
        <taxon>Eukaryota</taxon>
        <taxon>Metazoa</taxon>
        <taxon>Ecdysozoa</taxon>
        <taxon>Nematoda</taxon>
        <taxon>Chromadorea</taxon>
        <taxon>Rhabditida</taxon>
        <taxon>Rhabditina</taxon>
        <taxon>Rhabditomorpha</taxon>
        <taxon>Rhabditoidea</taxon>
        <taxon>Rhabditidae</taxon>
        <taxon>Diploscapter</taxon>
    </lineage>
</organism>
<feature type="region of interest" description="Disordered" evidence="1">
    <location>
        <begin position="31"/>
        <end position="117"/>
    </location>
</feature>
<evidence type="ECO:0000313" key="2">
    <source>
        <dbReference type="EMBL" id="PAV87357.1"/>
    </source>
</evidence>
<name>A0A2A2LMY1_9BILA</name>
<dbReference type="EMBL" id="LIAE01006576">
    <property type="protein sequence ID" value="PAV87357.1"/>
    <property type="molecule type" value="Genomic_DNA"/>
</dbReference>
<sequence>MAISWTNRTEFCPQTIRDKLLEIVDKETGELLPTQEDGTALDIHGQPISTDSSGHPLSKSGEPLPTTSDGKYVSVDEVHTTARILPTDDQSQTLPEVIGPDNLPLNKNSDGDYVSPD</sequence>
<comment type="caution">
    <text evidence="2">The sequence shown here is derived from an EMBL/GenBank/DDBJ whole genome shotgun (WGS) entry which is preliminary data.</text>
</comment>
<evidence type="ECO:0000256" key="1">
    <source>
        <dbReference type="SAM" id="MobiDB-lite"/>
    </source>
</evidence>
<dbReference type="Proteomes" id="UP000218231">
    <property type="component" value="Unassembled WGS sequence"/>
</dbReference>
<dbReference type="AlphaFoldDB" id="A0A2A2LMY1"/>
<reference evidence="2 3" key="1">
    <citation type="journal article" date="2017" name="Curr. Biol.">
        <title>Genome architecture and evolution of a unichromosomal asexual nematode.</title>
        <authorList>
            <person name="Fradin H."/>
            <person name="Zegar C."/>
            <person name="Gutwein M."/>
            <person name="Lucas J."/>
            <person name="Kovtun M."/>
            <person name="Corcoran D."/>
            <person name="Baugh L.R."/>
            <person name="Kiontke K."/>
            <person name="Gunsalus K."/>
            <person name="Fitch D.H."/>
            <person name="Piano F."/>
        </authorList>
    </citation>
    <scope>NUCLEOTIDE SEQUENCE [LARGE SCALE GENOMIC DNA]</scope>
    <source>
        <strain evidence="2">PF1309</strain>
    </source>
</reference>
<accession>A0A2A2LMY1</accession>